<name>A0A3B0RE96_9ZZZZ</name>
<proteinExistence type="predicted"/>
<evidence type="ECO:0000259" key="2">
    <source>
        <dbReference type="Pfam" id="PF13458"/>
    </source>
</evidence>
<accession>A0A3B0RE96</accession>
<reference evidence="3" key="1">
    <citation type="submission" date="2018-06" db="EMBL/GenBank/DDBJ databases">
        <authorList>
            <person name="Zhirakovskaya E."/>
        </authorList>
    </citation>
    <scope>NUCLEOTIDE SEQUENCE</scope>
</reference>
<feature type="domain" description="Leucine-binding protein" evidence="2">
    <location>
        <begin position="62"/>
        <end position="403"/>
    </location>
</feature>
<dbReference type="InterPro" id="IPR051010">
    <property type="entry name" value="BCAA_transport"/>
</dbReference>
<dbReference type="PANTHER" id="PTHR30483">
    <property type="entry name" value="LEUCINE-SPECIFIC-BINDING PROTEIN"/>
    <property type="match status" value="1"/>
</dbReference>
<dbReference type="Pfam" id="PF13458">
    <property type="entry name" value="Peripla_BP_6"/>
    <property type="match status" value="1"/>
</dbReference>
<sequence length="429" mass="45891">MDPKAANGKRTDNETTKRLILPTSVTRRTFIRSTGLVAGAVAAGPLLSACGAIGGGSGGGGPLKIGLLLPYSDIYAVLGESITESMKMYFENNGNEAGGRTIEIIQEDTQLKPDVALEKARKLVEQDEVDLVAGIVSSGVAVGLRDYFHENKKLLLIANAGANVLTRAKKSPYIFRTSFSNWQPNWPLGNWAYDNVAQKVFVTAPDYGAGHDMVSAFLNSFEGKGGQLVAEPQFTPFPQMGDPAPFITEIQQANPDMVYTFYSGGAAVTFVKAYGEFGLTGQIPLVAAGFTVEEDVLPAQGDAALGTVSGLHWALQLENSTNMTFTAAYKERTGKDANVFAMQGYDTARVIVDSINAVEGNTTDLDPLIDAIAGVSFDSPRGTFKFDETTHNVVNPVYIRRVEEVDGALHNVIIDELGDYVDPGDDSKG</sequence>
<keyword evidence="3" id="KW-0675">Receptor</keyword>
<organism evidence="3">
    <name type="scientific">hydrothermal vent metagenome</name>
    <dbReference type="NCBI Taxonomy" id="652676"/>
    <lineage>
        <taxon>unclassified sequences</taxon>
        <taxon>metagenomes</taxon>
        <taxon>ecological metagenomes</taxon>
    </lineage>
</organism>
<protein>
    <submittedName>
        <fullName evidence="3">Benzoate transport, extracellular ligand-binding receptor</fullName>
    </submittedName>
</protein>
<dbReference type="Gene3D" id="3.40.50.2300">
    <property type="match status" value="2"/>
</dbReference>
<keyword evidence="1" id="KW-0732">Signal</keyword>
<dbReference type="PROSITE" id="PS51318">
    <property type="entry name" value="TAT"/>
    <property type="match status" value="1"/>
</dbReference>
<dbReference type="InterPro" id="IPR006311">
    <property type="entry name" value="TAT_signal"/>
</dbReference>
<evidence type="ECO:0000256" key="1">
    <source>
        <dbReference type="ARBA" id="ARBA00022729"/>
    </source>
</evidence>
<evidence type="ECO:0000313" key="3">
    <source>
        <dbReference type="EMBL" id="VAV89997.1"/>
    </source>
</evidence>
<dbReference type="EMBL" id="UOEI01000027">
    <property type="protein sequence ID" value="VAV89997.1"/>
    <property type="molecule type" value="Genomic_DNA"/>
</dbReference>
<dbReference type="InterPro" id="IPR028081">
    <property type="entry name" value="Leu-bd"/>
</dbReference>
<dbReference type="CDD" id="cd20014">
    <property type="entry name" value="PBP1_RPA0668_benzoate-like"/>
    <property type="match status" value="1"/>
</dbReference>
<dbReference type="AlphaFoldDB" id="A0A3B0RE96"/>
<gene>
    <name evidence="3" type="ORF">MNBD_ACTINO01-1452</name>
</gene>
<dbReference type="PANTHER" id="PTHR30483:SF6">
    <property type="entry name" value="PERIPLASMIC BINDING PROTEIN OF ABC TRANSPORTER FOR NATURAL AMINO ACIDS"/>
    <property type="match status" value="1"/>
</dbReference>
<dbReference type="SUPFAM" id="SSF53822">
    <property type="entry name" value="Periplasmic binding protein-like I"/>
    <property type="match status" value="1"/>
</dbReference>
<dbReference type="InterPro" id="IPR028082">
    <property type="entry name" value="Peripla_BP_I"/>
</dbReference>